<dbReference type="InParanoid" id="D6RQ58"/>
<organism evidence="1 2">
    <name type="scientific">Coprinopsis cinerea (strain Okayama-7 / 130 / ATCC MYA-4618 / FGSC 9003)</name>
    <name type="common">Inky cap fungus</name>
    <name type="synonym">Hormographiella aspergillata</name>
    <dbReference type="NCBI Taxonomy" id="240176"/>
    <lineage>
        <taxon>Eukaryota</taxon>
        <taxon>Fungi</taxon>
        <taxon>Dikarya</taxon>
        <taxon>Basidiomycota</taxon>
        <taxon>Agaricomycotina</taxon>
        <taxon>Agaricomycetes</taxon>
        <taxon>Agaricomycetidae</taxon>
        <taxon>Agaricales</taxon>
        <taxon>Agaricineae</taxon>
        <taxon>Psathyrellaceae</taxon>
        <taxon>Coprinopsis</taxon>
    </lineage>
</organism>
<name>D6RQ58_COPC7</name>
<dbReference type="GeneID" id="9380333"/>
<evidence type="ECO:0000313" key="2">
    <source>
        <dbReference type="Proteomes" id="UP000001861"/>
    </source>
</evidence>
<reference evidence="1 2" key="1">
    <citation type="journal article" date="2010" name="Proc. Natl. Acad. Sci. U.S.A.">
        <title>Insights into evolution of multicellular fungi from the assembled chromosomes of the mushroom Coprinopsis cinerea (Coprinus cinereus).</title>
        <authorList>
            <person name="Stajich J.E."/>
            <person name="Wilke S.K."/>
            <person name="Ahren D."/>
            <person name="Au C.H."/>
            <person name="Birren B.W."/>
            <person name="Borodovsky M."/>
            <person name="Burns C."/>
            <person name="Canback B."/>
            <person name="Casselton L.A."/>
            <person name="Cheng C.K."/>
            <person name="Deng J."/>
            <person name="Dietrich F.S."/>
            <person name="Fargo D.C."/>
            <person name="Farman M.L."/>
            <person name="Gathman A.C."/>
            <person name="Goldberg J."/>
            <person name="Guigo R."/>
            <person name="Hoegger P.J."/>
            <person name="Hooker J.B."/>
            <person name="Huggins A."/>
            <person name="James T.Y."/>
            <person name="Kamada T."/>
            <person name="Kilaru S."/>
            <person name="Kodira C."/>
            <person name="Kues U."/>
            <person name="Kupfer D."/>
            <person name="Kwan H.S."/>
            <person name="Lomsadze A."/>
            <person name="Li W."/>
            <person name="Lilly W.W."/>
            <person name="Ma L.J."/>
            <person name="Mackey A.J."/>
            <person name="Manning G."/>
            <person name="Martin F."/>
            <person name="Muraguchi H."/>
            <person name="Natvig D.O."/>
            <person name="Palmerini H."/>
            <person name="Ramesh M.A."/>
            <person name="Rehmeyer C.J."/>
            <person name="Roe B.A."/>
            <person name="Shenoy N."/>
            <person name="Stanke M."/>
            <person name="Ter-Hovhannisyan V."/>
            <person name="Tunlid A."/>
            <person name="Velagapudi R."/>
            <person name="Vision T.J."/>
            <person name="Zeng Q."/>
            <person name="Zolan M.E."/>
            <person name="Pukkila P.J."/>
        </authorList>
    </citation>
    <scope>NUCLEOTIDE SEQUENCE [LARGE SCALE GENOMIC DNA]</scope>
    <source>
        <strain evidence="2">Okayama-7 / 130 / ATCC MYA-4618 / FGSC 9003</strain>
    </source>
</reference>
<dbReference type="OMA" id="TSKRIGW"/>
<proteinExistence type="predicted"/>
<sequence length="240" mass="27067">MLWRTGAYISGSAVLTVIYPGLFEPGDLDFYVPKERSSELAEHLRHSGGWKRLRKGEYSLVNKRPFAGYRKLPLIEDVGYWYNESQDMIINVIVTSTPSALPAILAFHSTVVMNVIGYCGVLSFYRDLTVRKTGWINIKGGGISQRDRRWLKKYEDRGFSLHRDSRMNKGPGEHVCGVAYTCGQSRRSILDGGVGYVPFMGYRDKEKGEVLKSIEEVLEWRPGGRSTCVVTGFVGRWEGG</sequence>
<dbReference type="KEGG" id="cci:CC1G_15281"/>
<dbReference type="RefSeq" id="XP_002910374.1">
    <property type="nucleotide sequence ID" value="XM_002910328.1"/>
</dbReference>
<dbReference type="HOGENOM" id="CLU_1156327_0_0_1"/>
<dbReference type="Proteomes" id="UP000001861">
    <property type="component" value="Unassembled WGS sequence"/>
</dbReference>
<keyword evidence="2" id="KW-1185">Reference proteome</keyword>
<protein>
    <submittedName>
        <fullName evidence="1">Uncharacterized protein</fullName>
    </submittedName>
</protein>
<evidence type="ECO:0000313" key="1">
    <source>
        <dbReference type="EMBL" id="EFI26880.1"/>
    </source>
</evidence>
<dbReference type="AlphaFoldDB" id="D6RQ58"/>
<dbReference type="EMBL" id="AACS02000010">
    <property type="protein sequence ID" value="EFI26880.1"/>
    <property type="molecule type" value="Genomic_DNA"/>
</dbReference>
<dbReference type="OrthoDB" id="3067340at2759"/>
<gene>
    <name evidence="1" type="ORF">CC1G_15281</name>
</gene>
<accession>D6RQ58</accession>
<comment type="caution">
    <text evidence="1">The sequence shown here is derived from an EMBL/GenBank/DDBJ whole genome shotgun (WGS) entry which is preliminary data.</text>
</comment>
<dbReference type="VEuPathDB" id="FungiDB:CC1G_15281"/>